<protein>
    <recommendedName>
        <fullName evidence="3">PI3K/PI4K catalytic domain-containing protein</fullName>
    </recommendedName>
</protein>
<evidence type="ECO:0008006" key="3">
    <source>
        <dbReference type="Google" id="ProtNLM"/>
    </source>
</evidence>
<proteinExistence type="predicted"/>
<organism evidence="1 2">
    <name type="scientific">Kutzneria chonburiensis</name>
    <dbReference type="NCBI Taxonomy" id="1483604"/>
    <lineage>
        <taxon>Bacteria</taxon>
        <taxon>Bacillati</taxon>
        <taxon>Actinomycetota</taxon>
        <taxon>Actinomycetes</taxon>
        <taxon>Pseudonocardiales</taxon>
        <taxon>Pseudonocardiaceae</taxon>
        <taxon>Kutzneria</taxon>
    </lineage>
</organism>
<dbReference type="RefSeq" id="WP_273936861.1">
    <property type="nucleotide sequence ID" value="NZ_CP097263.1"/>
</dbReference>
<reference evidence="1 2" key="1">
    <citation type="submission" date="2024-09" db="EMBL/GenBank/DDBJ databases">
        <authorList>
            <person name="Sun Q."/>
            <person name="Mori K."/>
        </authorList>
    </citation>
    <scope>NUCLEOTIDE SEQUENCE [LARGE SCALE GENOMIC DNA]</scope>
    <source>
        <strain evidence="1 2">TBRC 1432</strain>
    </source>
</reference>
<sequence>MVGGAGQPPVSGMGYFALDGFGATVGGSGGVSSVRLSAYSRQNTKDRPHGVLNDYISSALGLSIGLSVPPGALVELDGGIYGYTCMAFGLKGDRLPPAILGKLVLERPWEAWGIVAFDQWVANTDRHDGNVAYHPKVGVAAFDHDLALLGRCSKDLSSMLRSERDREVRSHEFAPYFQSAEYLDSWCTRIAGVQKEEIRRLVNNCLAVDLVNKEVAEELIRYIDHRKSRVREFISRTSGEYSKVTEWPFELGEVGDVR</sequence>
<gene>
    <name evidence="1" type="ORF">ACFFH7_34295</name>
</gene>
<dbReference type="Proteomes" id="UP001589810">
    <property type="component" value="Unassembled WGS sequence"/>
</dbReference>
<evidence type="ECO:0000313" key="2">
    <source>
        <dbReference type="Proteomes" id="UP001589810"/>
    </source>
</evidence>
<keyword evidence="2" id="KW-1185">Reference proteome</keyword>
<accession>A0ABV6N229</accession>
<name>A0ABV6N229_9PSEU</name>
<evidence type="ECO:0000313" key="1">
    <source>
        <dbReference type="EMBL" id="MFC0546623.1"/>
    </source>
</evidence>
<comment type="caution">
    <text evidence="1">The sequence shown here is derived from an EMBL/GenBank/DDBJ whole genome shotgun (WGS) entry which is preliminary data.</text>
</comment>
<dbReference type="EMBL" id="JBHLUD010000013">
    <property type="protein sequence ID" value="MFC0546623.1"/>
    <property type="molecule type" value="Genomic_DNA"/>
</dbReference>